<evidence type="ECO:0000313" key="6">
    <source>
        <dbReference type="Proteomes" id="UP001139887"/>
    </source>
</evidence>
<feature type="compositionally biased region" description="Basic residues" evidence="4">
    <location>
        <begin position="24"/>
        <end position="34"/>
    </location>
</feature>
<dbReference type="Proteomes" id="UP001139887">
    <property type="component" value="Unassembled WGS sequence"/>
</dbReference>
<feature type="compositionally biased region" description="Basic and acidic residues" evidence="4">
    <location>
        <begin position="452"/>
        <end position="463"/>
    </location>
</feature>
<dbReference type="GO" id="GO:0045292">
    <property type="term" value="P:mRNA cis splicing, via spliceosome"/>
    <property type="evidence" value="ECO:0007669"/>
    <property type="project" value="TreeGrafter"/>
</dbReference>
<comment type="similarity">
    <text evidence="2">Belongs to the SNU66/SART1 family.</text>
</comment>
<protein>
    <recommendedName>
        <fullName evidence="7">SART-1 protein</fullName>
    </recommendedName>
</protein>
<dbReference type="InterPro" id="IPR005011">
    <property type="entry name" value="SNU66/SART1"/>
</dbReference>
<comment type="subcellular location">
    <subcellularLocation>
        <location evidence="1">Nucleus</location>
    </subcellularLocation>
</comment>
<evidence type="ECO:0000313" key="5">
    <source>
        <dbReference type="EMBL" id="KAJ2848117.1"/>
    </source>
</evidence>
<dbReference type="Pfam" id="PF03343">
    <property type="entry name" value="SART-1"/>
    <property type="match status" value="1"/>
</dbReference>
<dbReference type="AlphaFoldDB" id="A0A9W8M012"/>
<reference evidence="5" key="1">
    <citation type="submission" date="2022-07" db="EMBL/GenBank/DDBJ databases">
        <title>Phylogenomic reconstructions and comparative analyses of Kickxellomycotina fungi.</title>
        <authorList>
            <person name="Reynolds N.K."/>
            <person name="Stajich J.E."/>
            <person name="Barry K."/>
            <person name="Grigoriev I.V."/>
            <person name="Crous P."/>
            <person name="Smith M.E."/>
        </authorList>
    </citation>
    <scope>NUCLEOTIDE SEQUENCE</scope>
    <source>
        <strain evidence="5">NRRL 1566</strain>
    </source>
</reference>
<dbReference type="GO" id="GO:0046540">
    <property type="term" value="C:U4/U6 x U5 tri-snRNP complex"/>
    <property type="evidence" value="ECO:0007669"/>
    <property type="project" value="TreeGrafter"/>
</dbReference>
<dbReference type="GO" id="GO:0000481">
    <property type="term" value="P:maturation of 5S rRNA"/>
    <property type="evidence" value="ECO:0007669"/>
    <property type="project" value="TreeGrafter"/>
</dbReference>
<sequence length="477" mass="54314">MDESDGNGASLESSLLADRERARKNAQRQQRKHPLYGLDTAHAVVEEEEEEANKPVLTISAGGRIDGSNQQQESAKPGAETLDSETPLREISDYYTPEEAAKLFKKSRKRDKKKSKRMKTSTTNDFGEVDTERVNALLTQKSTGSSVLFDDNDDDDLQRAIAAVRKAKQAKKPKDSEVSDMLLNDSLKNLPQDLPVEENSDLVLSGTIEFVQGLKAAMQSEVKPNEEAEEEEEEARVIKRTKQNDSSTAPEPKRGMVADSRTAPKVPLPKEVIEPEPTIGMGLAGTLGLLKQRNMLDGPTEEQLSREQQQRSREQWMAEHRRQEKELQAERQRIKQLGKQQVQERAARKSDKRRGKPDAMTQRELEEMKQREQEALDRKWAREYEERMRDYKPDVKLEYVDETGRQLTTKEAYKQMSHAFHGHYSGKNKIDKIIKKRQREQRQQQQASSANTHERGAAMENARRKVGSAGFVFSDDA</sequence>
<gene>
    <name evidence="5" type="ORF">IWW36_003491</name>
</gene>
<feature type="compositionally biased region" description="Basic and acidic residues" evidence="4">
    <location>
        <begin position="303"/>
        <end position="333"/>
    </location>
</feature>
<name>A0A9W8M012_9FUNG</name>
<feature type="compositionally biased region" description="Basic residues" evidence="4">
    <location>
        <begin position="103"/>
        <end position="119"/>
    </location>
</feature>
<evidence type="ECO:0000256" key="1">
    <source>
        <dbReference type="ARBA" id="ARBA00004123"/>
    </source>
</evidence>
<accession>A0A9W8M012</accession>
<comment type="caution">
    <text evidence="5">The sequence shown here is derived from an EMBL/GenBank/DDBJ whole genome shotgun (WGS) entry which is preliminary data.</text>
</comment>
<feature type="region of interest" description="Disordered" evidence="4">
    <location>
        <begin position="219"/>
        <end position="375"/>
    </location>
</feature>
<dbReference type="PANTHER" id="PTHR14152">
    <property type="entry name" value="SQUAMOUS CELL CARCINOMA ANTIGEN RECOGNISED BY CYTOTOXIC T LYMPHOCYTES"/>
    <property type="match status" value="1"/>
</dbReference>
<feature type="region of interest" description="Disordered" evidence="4">
    <location>
        <begin position="434"/>
        <end position="477"/>
    </location>
</feature>
<dbReference type="OrthoDB" id="5583at2759"/>
<feature type="region of interest" description="Disordered" evidence="4">
    <location>
        <begin position="1"/>
        <end position="131"/>
    </location>
</feature>
<proteinExistence type="inferred from homology"/>
<dbReference type="EMBL" id="JANBUW010000210">
    <property type="protein sequence ID" value="KAJ2848117.1"/>
    <property type="molecule type" value="Genomic_DNA"/>
</dbReference>
<evidence type="ECO:0008006" key="7">
    <source>
        <dbReference type="Google" id="ProtNLM"/>
    </source>
</evidence>
<dbReference type="PANTHER" id="PTHR14152:SF5">
    <property type="entry name" value="U4_U6.U5 TRI-SNRNP-ASSOCIATED PROTEIN 1"/>
    <property type="match status" value="1"/>
</dbReference>
<evidence type="ECO:0000256" key="4">
    <source>
        <dbReference type="SAM" id="MobiDB-lite"/>
    </source>
</evidence>
<keyword evidence="3" id="KW-0539">Nucleus</keyword>
<evidence type="ECO:0000256" key="3">
    <source>
        <dbReference type="ARBA" id="ARBA00023242"/>
    </source>
</evidence>
<evidence type="ECO:0000256" key="2">
    <source>
        <dbReference type="ARBA" id="ARBA00006076"/>
    </source>
</evidence>
<organism evidence="5 6">
    <name type="scientific">Coemansia brasiliensis</name>
    <dbReference type="NCBI Taxonomy" id="2650707"/>
    <lineage>
        <taxon>Eukaryota</taxon>
        <taxon>Fungi</taxon>
        <taxon>Fungi incertae sedis</taxon>
        <taxon>Zoopagomycota</taxon>
        <taxon>Kickxellomycotina</taxon>
        <taxon>Kickxellomycetes</taxon>
        <taxon>Kickxellales</taxon>
        <taxon>Kickxellaceae</taxon>
        <taxon>Coemansia</taxon>
    </lineage>
</organism>
<feature type="compositionally biased region" description="Basic and acidic residues" evidence="4">
    <location>
        <begin position="361"/>
        <end position="375"/>
    </location>
</feature>
<keyword evidence="6" id="KW-1185">Reference proteome</keyword>